<organism evidence="2 3">
    <name type="scientific">Guptibacillus hwajinpoensis</name>
    <dbReference type="NCBI Taxonomy" id="208199"/>
    <lineage>
        <taxon>Bacteria</taxon>
        <taxon>Bacillati</taxon>
        <taxon>Bacillota</taxon>
        <taxon>Bacilli</taxon>
        <taxon>Bacillales</taxon>
        <taxon>Guptibacillaceae</taxon>
        <taxon>Guptibacillus</taxon>
    </lineage>
</organism>
<dbReference type="PATRIC" id="fig|157733.3.peg.1963"/>
<dbReference type="Gene3D" id="3.30.200.20">
    <property type="entry name" value="Phosphorylase Kinase, domain 1"/>
    <property type="match status" value="1"/>
</dbReference>
<dbReference type="PANTHER" id="PTHR12149">
    <property type="entry name" value="FRUCTOSAMINE 3 KINASE-RELATED PROTEIN"/>
    <property type="match status" value="1"/>
</dbReference>
<dbReference type="Pfam" id="PF03881">
    <property type="entry name" value="Fructosamin_kin"/>
    <property type="match status" value="1"/>
</dbReference>
<dbReference type="EMBL" id="LELK01000015">
    <property type="protein sequence ID" value="KMM35886.1"/>
    <property type="molecule type" value="Genomic_DNA"/>
</dbReference>
<evidence type="ECO:0000313" key="2">
    <source>
        <dbReference type="EMBL" id="KMM35886.1"/>
    </source>
</evidence>
<dbReference type="InterPro" id="IPR016477">
    <property type="entry name" value="Fructo-/Ketosamine-3-kinase"/>
</dbReference>
<dbReference type="SUPFAM" id="SSF56112">
    <property type="entry name" value="Protein kinase-like (PK-like)"/>
    <property type="match status" value="1"/>
</dbReference>
<dbReference type="AlphaFoldDB" id="A0A0J6CI35"/>
<keyword evidence="1" id="KW-0808">Transferase</keyword>
<dbReference type="GO" id="GO:0016301">
    <property type="term" value="F:kinase activity"/>
    <property type="evidence" value="ECO:0007669"/>
    <property type="project" value="UniProtKB-UniRule"/>
</dbReference>
<comment type="caution">
    <text evidence="2">The sequence shown here is derived from an EMBL/GenBank/DDBJ whole genome shotgun (WGS) entry which is preliminary data.</text>
</comment>
<dbReference type="OrthoDB" id="5291879at2"/>
<dbReference type="Gene3D" id="3.90.1200.10">
    <property type="match status" value="1"/>
</dbReference>
<protein>
    <recommendedName>
        <fullName evidence="4">Fructosamine kinase</fullName>
    </recommendedName>
</protein>
<evidence type="ECO:0000256" key="1">
    <source>
        <dbReference type="PIRNR" id="PIRNR006221"/>
    </source>
</evidence>
<name>A0A0J6CI35_9BACL</name>
<reference evidence="2" key="1">
    <citation type="submission" date="2015-06" db="EMBL/GenBank/DDBJ databases">
        <authorList>
            <person name="Liu B."/>
            <person name="Wang J."/>
            <person name="Zhu Y."/>
            <person name="Liu G."/>
            <person name="Chen Q."/>
            <person name="Zheng C."/>
            <person name="Che J."/>
            <person name="Ge C."/>
            <person name="Shi H."/>
            <person name="Pan Z."/>
            <person name="Liu X."/>
        </authorList>
    </citation>
    <scope>NUCLEOTIDE SEQUENCE [LARGE SCALE GENOMIC DNA]</scope>
    <source>
        <strain evidence="2">DSM 16346</strain>
    </source>
</reference>
<evidence type="ECO:0000313" key="3">
    <source>
        <dbReference type="Proteomes" id="UP000035996"/>
    </source>
</evidence>
<dbReference type="InterPro" id="IPR011009">
    <property type="entry name" value="Kinase-like_dom_sf"/>
</dbReference>
<proteinExistence type="inferred from homology"/>
<evidence type="ECO:0008006" key="4">
    <source>
        <dbReference type="Google" id="ProtNLM"/>
    </source>
</evidence>
<accession>A0A0J6CI35</accession>
<keyword evidence="3" id="KW-1185">Reference proteome</keyword>
<dbReference type="STRING" id="157733.AB986_20770"/>
<dbReference type="Proteomes" id="UP000035996">
    <property type="component" value="Unassembled WGS sequence"/>
</dbReference>
<sequence>MKSAIEEAVKATGDVTPIDKCEAVSGGSINDTFYIKTGSQEYFAKLNRSAPEDFFDAEEKGLRLLEQNGIRVPKPLIILPRREQTEMVFLMEWIPSVPSSGKVDRALGSLVAEMHQKKASSVGLAESNYIGELHQSNHEERDWVSFFRDHRLGAIQKIAVEKGILSQERNNQLDKLKDNLSSLLGHNPDISLLHGDLWGGNWLESENGKPYLIDPAVYYGDREVDIAFTYLFGGYSTDFYAQYKADYPLRNGWKERMPIYQLYYLLVHLVLFGESYGSAVDRILKRYTT</sequence>
<gene>
    <name evidence="2" type="ORF">AB986_20770</name>
</gene>
<dbReference type="PANTHER" id="PTHR12149:SF8">
    <property type="entry name" value="PROTEIN-RIBULOSAMINE 3-KINASE"/>
    <property type="match status" value="1"/>
</dbReference>
<keyword evidence="1" id="KW-0418">Kinase</keyword>
<dbReference type="RefSeq" id="WP_048313583.1">
    <property type="nucleotide sequence ID" value="NZ_CP119526.1"/>
</dbReference>
<comment type="similarity">
    <text evidence="1">Belongs to the fructosamine kinase family.</text>
</comment>
<dbReference type="PIRSF" id="PIRSF006221">
    <property type="entry name" value="Ketosamine-3-kinase"/>
    <property type="match status" value="1"/>
</dbReference>